<dbReference type="Proteomes" id="UP001446871">
    <property type="component" value="Unassembled WGS sequence"/>
</dbReference>
<feature type="compositionally biased region" description="Basic and acidic residues" evidence="2">
    <location>
        <begin position="87"/>
        <end position="97"/>
    </location>
</feature>
<feature type="region of interest" description="Disordered" evidence="2">
    <location>
        <begin position="66"/>
        <end position="97"/>
    </location>
</feature>
<evidence type="ECO:0000313" key="4">
    <source>
        <dbReference type="Proteomes" id="UP001446871"/>
    </source>
</evidence>
<organism evidence="3 4">
    <name type="scientific">Apiospora saccharicola</name>
    <dbReference type="NCBI Taxonomy" id="335842"/>
    <lineage>
        <taxon>Eukaryota</taxon>
        <taxon>Fungi</taxon>
        <taxon>Dikarya</taxon>
        <taxon>Ascomycota</taxon>
        <taxon>Pezizomycotina</taxon>
        <taxon>Sordariomycetes</taxon>
        <taxon>Xylariomycetidae</taxon>
        <taxon>Amphisphaeriales</taxon>
        <taxon>Apiosporaceae</taxon>
        <taxon>Apiospora</taxon>
    </lineage>
</organism>
<gene>
    <name evidence="3" type="ORF">PG996_011777</name>
</gene>
<keyword evidence="4" id="KW-1185">Reference proteome</keyword>
<dbReference type="EMBL" id="JAQQWM010000007">
    <property type="protein sequence ID" value="KAK8057840.1"/>
    <property type="molecule type" value="Genomic_DNA"/>
</dbReference>
<evidence type="ECO:0000256" key="1">
    <source>
        <dbReference type="SAM" id="Coils"/>
    </source>
</evidence>
<feature type="coiled-coil region" evidence="1">
    <location>
        <begin position="174"/>
        <end position="202"/>
    </location>
</feature>
<accession>A0ABR1UG06</accession>
<sequence length="211" mass="23773">MPASLLKTAARAGKHACQITKAVPSMMLRSRQTSWMAFEQPNPWILPPPPVFFEEIEEMEPLQMCLPAASAPPPPSPSGGPGGPGGKKPDDDKSDTKAQQRLLDWLQFAAERIIGQRPTPTPYYVLPTTKVCIPGHPATFGCSPFARYDPRMETRPGEKVAPVRVWTYDYELERAITDEARAKAEEERVKAKEERLRRMYIEAVMREMQHD</sequence>
<comment type="caution">
    <text evidence="3">The sequence shown here is derived from an EMBL/GenBank/DDBJ whole genome shotgun (WGS) entry which is preliminary data.</text>
</comment>
<reference evidence="3 4" key="1">
    <citation type="submission" date="2023-01" db="EMBL/GenBank/DDBJ databases">
        <title>Analysis of 21 Apiospora genomes using comparative genomics revels a genus with tremendous synthesis potential of carbohydrate active enzymes and secondary metabolites.</title>
        <authorList>
            <person name="Sorensen T."/>
        </authorList>
    </citation>
    <scope>NUCLEOTIDE SEQUENCE [LARGE SCALE GENOMIC DNA]</scope>
    <source>
        <strain evidence="3 4">CBS 83171</strain>
    </source>
</reference>
<protein>
    <submittedName>
        <fullName evidence="3">Uncharacterized protein</fullName>
    </submittedName>
</protein>
<evidence type="ECO:0000313" key="3">
    <source>
        <dbReference type="EMBL" id="KAK8057840.1"/>
    </source>
</evidence>
<keyword evidence="1" id="KW-0175">Coiled coil</keyword>
<proteinExistence type="predicted"/>
<evidence type="ECO:0000256" key="2">
    <source>
        <dbReference type="SAM" id="MobiDB-lite"/>
    </source>
</evidence>
<name>A0ABR1UG06_9PEZI</name>